<dbReference type="InterPro" id="IPR011009">
    <property type="entry name" value="Kinase-like_dom_sf"/>
</dbReference>
<comment type="catalytic activity">
    <reaction evidence="7">
        <text>L-threonyl-[protein] + ATP = O-phospho-L-threonyl-[protein] + ADP + H(+)</text>
        <dbReference type="Rhea" id="RHEA:46608"/>
        <dbReference type="Rhea" id="RHEA-COMP:11060"/>
        <dbReference type="Rhea" id="RHEA-COMP:11605"/>
        <dbReference type="ChEBI" id="CHEBI:15378"/>
        <dbReference type="ChEBI" id="CHEBI:30013"/>
        <dbReference type="ChEBI" id="CHEBI:30616"/>
        <dbReference type="ChEBI" id="CHEBI:61977"/>
        <dbReference type="ChEBI" id="CHEBI:456216"/>
        <dbReference type="EC" id="2.7.11.11"/>
    </reaction>
</comment>
<reference evidence="14" key="1">
    <citation type="submission" date="2023-06" db="EMBL/GenBank/DDBJ databases">
        <title>Genome-scale phylogeny and comparative genomics of the fungal order Sordariales.</title>
        <authorList>
            <consortium name="Lawrence Berkeley National Laboratory"/>
            <person name="Hensen N."/>
            <person name="Bonometti L."/>
            <person name="Westerberg I."/>
            <person name="Brannstrom I.O."/>
            <person name="Guillou S."/>
            <person name="Cros-Aarteil S."/>
            <person name="Calhoun S."/>
            <person name="Haridas S."/>
            <person name="Kuo A."/>
            <person name="Mondo S."/>
            <person name="Pangilinan J."/>
            <person name="Riley R."/>
            <person name="LaButti K."/>
            <person name="Andreopoulos B."/>
            <person name="Lipzen A."/>
            <person name="Chen C."/>
            <person name="Yanf M."/>
            <person name="Daum C."/>
            <person name="Ng V."/>
            <person name="Clum A."/>
            <person name="Steindorff A."/>
            <person name="Ohm R."/>
            <person name="Martin F."/>
            <person name="Silar P."/>
            <person name="Natvig D."/>
            <person name="Lalanne C."/>
            <person name="Gautier V."/>
            <person name="Ament-velasquez S.L."/>
            <person name="Kruys A."/>
            <person name="Hutchinson M.I."/>
            <person name="Powell A.J."/>
            <person name="Barry K."/>
            <person name="Miller A.N."/>
            <person name="Grigoriev I.V."/>
            <person name="Debuchy R."/>
            <person name="Gladieux P."/>
            <person name="Thoren M.H."/>
            <person name="Johannesson H."/>
        </authorList>
    </citation>
    <scope>NUCLEOTIDE SEQUENCE</scope>
    <source>
        <strain evidence="14">SMH3187-1</strain>
    </source>
</reference>
<evidence type="ECO:0000256" key="6">
    <source>
        <dbReference type="ARBA" id="ARBA00022840"/>
    </source>
</evidence>
<evidence type="ECO:0000256" key="11">
    <source>
        <dbReference type="SAM" id="MobiDB-lite"/>
    </source>
</evidence>
<dbReference type="PANTHER" id="PTHR24353:SF37">
    <property type="entry name" value="CAMP-DEPENDENT PROTEIN KINASE CATALYTIC SUBUNIT PRKX"/>
    <property type="match status" value="1"/>
</dbReference>
<proteinExistence type="inferred from homology"/>
<evidence type="ECO:0000256" key="9">
    <source>
        <dbReference type="PROSITE-ProRule" id="PRU10141"/>
    </source>
</evidence>
<dbReference type="GO" id="GO:0004691">
    <property type="term" value="F:cAMP-dependent protein kinase activity"/>
    <property type="evidence" value="ECO:0007669"/>
    <property type="project" value="UniProtKB-EC"/>
</dbReference>
<dbReference type="EMBL" id="JAUKUD010000003">
    <property type="protein sequence ID" value="KAK0749387.1"/>
    <property type="molecule type" value="Genomic_DNA"/>
</dbReference>
<sequence>MAATVASSQPLAPASMGTPGLNPLQSRGLAAAASQHAQFQQQQHQQQQHYPETSFDLYSRKLALNDFHKVRTLGTGTFARVCLVRPAYGTDADRNRVFALKILRKTEVIKLKQIDHVRHEREILADVSGHPFITNYIASFSDRDFLYILLDYVPGGELFTYLRKFRRFDEEVARFYAAEIVLVLEYLHEQQGGIAYRDMKPENLLLDSDGHIKLVDFGFAKRLGNSSNSPVETYTLCGTPEYLAPEVIHNKGHTTAVDWWALGILIYEFLTGYPPFWHQNPIEIYKQIVEKPVVFPQDPPISDAAKDVIRQLCTVDRSRRLGNISGGAARVKAHPFFGGIDWDALAQRRARGPIVPPVRYPGDAQCFDIYPEEDATADVYSDEMVERYDECFKDF</sequence>
<evidence type="ECO:0000313" key="14">
    <source>
        <dbReference type="EMBL" id="KAK0749387.1"/>
    </source>
</evidence>
<dbReference type="PROSITE" id="PS51285">
    <property type="entry name" value="AGC_KINASE_CTER"/>
    <property type="match status" value="1"/>
</dbReference>
<accession>A0AA40K8L5</accession>
<dbReference type="PROSITE" id="PS00107">
    <property type="entry name" value="PROTEIN_KINASE_ATP"/>
    <property type="match status" value="1"/>
</dbReference>
<dbReference type="InterPro" id="IPR008271">
    <property type="entry name" value="Ser/Thr_kinase_AS"/>
</dbReference>
<organism evidence="14 15">
    <name type="scientific">Schizothecium vesticola</name>
    <dbReference type="NCBI Taxonomy" id="314040"/>
    <lineage>
        <taxon>Eukaryota</taxon>
        <taxon>Fungi</taxon>
        <taxon>Dikarya</taxon>
        <taxon>Ascomycota</taxon>
        <taxon>Pezizomycotina</taxon>
        <taxon>Sordariomycetes</taxon>
        <taxon>Sordariomycetidae</taxon>
        <taxon>Sordariales</taxon>
        <taxon>Schizotheciaceae</taxon>
        <taxon>Schizothecium</taxon>
    </lineage>
</organism>
<evidence type="ECO:0000259" key="12">
    <source>
        <dbReference type="PROSITE" id="PS50011"/>
    </source>
</evidence>
<dbReference type="SMART" id="SM00133">
    <property type="entry name" value="S_TK_X"/>
    <property type="match status" value="1"/>
</dbReference>
<evidence type="ECO:0000256" key="8">
    <source>
        <dbReference type="ARBA" id="ARBA00047454"/>
    </source>
</evidence>
<keyword evidence="2 10" id="KW-0723">Serine/threonine-protein kinase</keyword>
<evidence type="ECO:0000256" key="7">
    <source>
        <dbReference type="ARBA" id="ARBA00047292"/>
    </source>
</evidence>
<dbReference type="PANTHER" id="PTHR24353">
    <property type="entry name" value="CYCLIC NUCLEOTIDE-DEPENDENT PROTEIN KINASE"/>
    <property type="match status" value="1"/>
</dbReference>
<dbReference type="PROSITE" id="PS50011">
    <property type="entry name" value="PROTEIN_KINASE_DOM"/>
    <property type="match status" value="1"/>
</dbReference>
<comment type="catalytic activity">
    <reaction evidence="8">
        <text>L-seryl-[protein] + ATP = O-phospho-L-seryl-[protein] + ADP + H(+)</text>
        <dbReference type="Rhea" id="RHEA:17989"/>
        <dbReference type="Rhea" id="RHEA-COMP:9863"/>
        <dbReference type="Rhea" id="RHEA-COMP:11604"/>
        <dbReference type="ChEBI" id="CHEBI:15378"/>
        <dbReference type="ChEBI" id="CHEBI:29999"/>
        <dbReference type="ChEBI" id="CHEBI:30616"/>
        <dbReference type="ChEBI" id="CHEBI:83421"/>
        <dbReference type="ChEBI" id="CHEBI:456216"/>
        <dbReference type="EC" id="2.7.11.11"/>
    </reaction>
</comment>
<evidence type="ECO:0000256" key="4">
    <source>
        <dbReference type="ARBA" id="ARBA00022741"/>
    </source>
</evidence>
<keyword evidence="6 9" id="KW-0067">ATP-binding</keyword>
<evidence type="ECO:0000256" key="1">
    <source>
        <dbReference type="ARBA" id="ARBA00012444"/>
    </source>
</evidence>
<feature type="domain" description="AGC-kinase C-terminal" evidence="13">
    <location>
        <begin position="338"/>
        <end position="395"/>
    </location>
</feature>
<feature type="domain" description="Protein kinase" evidence="12">
    <location>
        <begin position="67"/>
        <end position="337"/>
    </location>
</feature>
<comment type="caution">
    <text evidence="14">The sequence shown here is derived from an EMBL/GenBank/DDBJ whole genome shotgun (WGS) entry which is preliminary data.</text>
</comment>
<feature type="region of interest" description="Disordered" evidence="11">
    <location>
        <begin position="1"/>
        <end position="27"/>
    </location>
</feature>
<dbReference type="EC" id="2.7.11.11" evidence="1"/>
<dbReference type="Gene3D" id="3.30.200.20">
    <property type="entry name" value="Phosphorylase Kinase, domain 1"/>
    <property type="match status" value="1"/>
</dbReference>
<dbReference type="InterPro" id="IPR000961">
    <property type="entry name" value="AGC-kinase_C"/>
</dbReference>
<name>A0AA40K8L5_9PEZI</name>
<dbReference type="FunFam" id="1.10.510.10:FF:000005">
    <property type="entry name" value="cAMP-dependent protein kinase catalytic subunit alpha"/>
    <property type="match status" value="1"/>
</dbReference>
<keyword evidence="3" id="KW-0808">Transferase</keyword>
<feature type="compositionally biased region" description="Polar residues" evidence="11">
    <location>
        <begin position="1"/>
        <end position="10"/>
    </location>
</feature>
<evidence type="ECO:0000256" key="10">
    <source>
        <dbReference type="RuleBase" id="RU000304"/>
    </source>
</evidence>
<dbReference type="CDD" id="cd05580">
    <property type="entry name" value="STKc_PKA_like"/>
    <property type="match status" value="1"/>
</dbReference>
<keyword evidence="15" id="KW-1185">Reference proteome</keyword>
<evidence type="ECO:0000256" key="3">
    <source>
        <dbReference type="ARBA" id="ARBA00022679"/>
    </source>
</evidence>
<gene>
    <name evidence="14" type="ORF">B0T18DRAFT_321280</name>
</gene>
<keyword evidence="4 9" id="KW-0547">Nucleotide-binding</keyword>
<dbReference type="GO" id="GO:0005829">
    <property type="term" value="C:cytosol"/>
    <property type="evidence" value="ECO:0007669"/>
    <property type="project" value="TreeGrafter"/>
</dbReference>
<dbReference type="Proteomes" id="UP001172155">
    <property type="component" value="Unassembled WGS sequence"/>
</dbReference>
<dbReference type="SUPFAM" id="SSF56112">
    <property type="entry name" value="Protein kinase-like (PK-like)"/>
    <property type="match status" value="1"/>
</dbReference>
<dbReference type="PROSITE" id="PS00108">
    <property type="entry name" value="PROTEIN_KINASE_ST"/>
    <property type="match status" value="1"/>
</dbReference>
<evidence type="ECO:0000256" key="2">
    <source>
        <dbReference type="ARBA" id="ARBA00022527"/>
    </source>
</evidence>
<dbReference type="InterPro" id="IPR000719">
    <property type="entry name" value="Prot_kinase_dom"/>
</dbReference>
<evidence type="ECO:0000313" key="15">
    <source>
        <dbReference type="Proteomes" id="UP001172155"/>
    </source>
</evidence>
<feature type="binding site" evidence="9">
    <location>
        <position position="101"/>
    </location>
    <ligand>
        <name>ATP</name>
        <dbReference type="ChEBI" id="CHEBI:30616"/>
    </ligand>
</feature>
<dbReference type="GO" id="GO:0005952">
    <property type="term" value="C:cAMP-dependent protein kinase complex"/>
    <property type="evidence" value="ECO:0007669"/>
    <property type="project" value="TreeGrafter"/>
</dbReference>
<comment type="similarity">
    <text evidence="10">Belongs to the protein kinase superfamily.</text>
</comment>
<dbReference type="AlphaFoldDB" id="A0AA40K8L5"/>
<dbReference type="GO" id="GO:0005524">
    <property type="term" value="F:ATP binding"/>
    <property type="evidence" value="ECO:0007669"/>
    <property type="project" value="UniProtKB-UniRule"/>
</dbReference>
<evidence type="ECO:0000259" key="13">
    <source>
        <dbReference type="PROSITE" id="PS51285"/>
    </source>
</evidence>
<protein>
    <recommendedName>
        <fullName evidence="1">cAMP-dependent protein kinase</fullName>
        <ecNumber evidence="1">2.7.11.11</ecNumber>
    </recommendedName>
</protein>
<dbReference type="Gene3D" id="1.10.510.10">
    <property type="entry name" value="Transferase(Phosphotransferase) domain 1"/>
    <property type="match status" value="1"/>
</dbReference>
<dbReference type="SMART" id="SM00220">
    <property type="entry name" value="S_TKc"/>
    <property type="match status" value="1"/>
</dbReference>
<dbReference type="InterPro" id="IPR017441">
    <property type="entry name" value="Protein_kinase_ATP_BS"/>
</dbReference>
<dbReference type="Pfam" id="PF00069">
    <property type="entry name" value="Pkinase"/>
    <property type="match status" value="1"/>
</dbReference>
<evidence type="ECO:0000256" key="5">
    <source>
        <dbReference type="ARBA" id="ARBA00022777"/>
    </source>
</evidence>
<keyword evidence="5 14" id="KW-0418">Kinase</keyword>